<comment type="caution">
    <text evidence="2">The sequence shown here is derived from an EMBL/GenBank/DDBJ whole genome shotgun (WGS) entry which is preliminary data.</text>
</comment>
<accession>A0A7C8VC26</accession>
<reference evidence="2 3" key="1">
    <citation type="submission" date="2020-01" db="EMBL/GenBank/DDBJ databases">
        <authorList>
            <person name="Palmer J.M."/>
        </authorList>
    </citation>
    <scope>NUCLEOTIDE SEQUENCE [LARGE SCALE GENOMIC DNA]</scope>
    <source>
        <strain evidence="2 3">TWF970</strain>
    </source>
</reference>
<feature type="compositionally biased region" description="Gly residues" evidence="1">
    <location>
        <begin position="157"/>
        <end position="167"/>
    </location>
</feature>
<evidence type="ECO:0000313" key="3">
    <source>
        <dbReference type="Proteomes" id="UP000474640"/>
    </source>
</evidence>
<dbReference type="OrthoDB" id="10330540at2759"/>
<protein>
    <submittedName>
        <fullName evidence="2">Uncharacterized protein</fullName>
    </submittedName>
</protein>
<organism evidence="2 3">
    <name type="scientific">Orbilia oligospora</name>
    <name type="common">Nematode-trapping fungus</name>
    <name type="synonym">Arthrobotrys oligospora</name>
    <dbReference type="NCBI Taxonomy" id="2813651"/>
    <lineage>
        <taxon>Eukaryota</taxon>
        <taxon>Fungi</taxon>
        <taxon>Dikarya</taxon>
        <taxon>Ascomycota</taxon>
        <taxon>Pezizomycotina</taxon>
        <taxon>Orbiliomycetes</taxon>
        <taxon>Orbiliales</taxon>
        <taxon>Orbiliaceae</taxon>
        <taxon>Orbilia</taxon>
    </lineage>
</organism>
<name>A0A7C8VC26_ORBOL</name>
<feature type="region of interest" description="Disordered" evidence="1">
    <location>
        <begin position="148"/>
        <end position="167"/>
    </location>
</feature>
<evidence type="ECO:0000256" key="1">
    <source>
        <dbReference type="SAM" id="MobiDB-lite"/>
    </source>
</evidence>
<sequence>MIPLKIISSIHTPCLHHSIKFDILELADIYFTPTVLASRIPTKGTSAVGGGFVTPNPIYPLHLQLPLYPDLKVEIKPLLELPPLKQVSDFEVNILEEWGGNANKQISRQYPIVFADDGLQAAFERQLLISAADVETKLCPNCLKGEKKKNEKTRDSGGSGNCVLIGGGYKRKESMKDKEPLSIRK</sequence>
<evidence type="ECO:0000313" key="2">
    <source>
        <dbReference type="EMBL" id="KAF3286234.1"/>
    </source>
</evidence>
<dbReference type="AlphaFoldDB" id="A0A7C8VC26"/>
<dbReference type="EMBL" id="JAABOJ010000006">
    <property type="protein sequence ID" value="KAF3286234.1"/>
    <property type="molecule type" value="Genomic_DNA"/>
</dbReference>
<dbReference type="Proteomes" id="UP000474640">
    <property type="component" value="Unassembled WGS sequence"/>
</dbReference>
<gene>
    <name evidence="2" type="ORF">TWF970_009780</name>
</gene>
<proteinExistence type="predicted"/>